<dbReference type="AlphaFoldDB" id="A0A4Y7KUC5"/>
<name>A0A4Y7KUC5_PAPSO</name>
<feature type="domain" description="Copine C-terminal" evidence="1">
    <location>
        <begin position="70"/>
        <end position="279"/>
    </location>
</feature>
<dbReference type="InterPro" id="IPR052079">
    <property type="entry name" value="E3_ligase/Copine_domain"/>
</dbReference>
<evidence type="ECO:0000313" key="3">
    <source>
        <dbReference type="Proteomes" id="UP000316621"/>
    </source>
</evidence>
<dbReference type="OrthoDB" id="1841823at2759"/>
<dbReference type="Gramene" id="RZC75539">
    <property type="protein sequence ID" value="RZC75539"/>
    <property type="gene ID" value="C5167_051021"/>
</dbReference>
<dbReference type="PANTHER" id="PTHR45751:SF29">
    <property type="entry name" value="E3 UBIQUITIN-PROTEIN LIGASE RGLG2"/>
    <property type="match status" value="1"/>
</dbReference>
<evidence type="ECO:0000313" key="2">
    <source>
        <dbReference type="EMBL" id="RZC75539.1"/>
    </source>
</evidence>
<dbReference type="PANTHER" id="PTHR45751">
    <property type="entry name" value="COPINE FAMILY PROTEIN 1"/>
    <property type="match status" value="1"/>
</dbReference>
<dbReference type="Pfam" id="PF07002">
    <property type="entry name" value="Copine"/>
    <property type="match status" value="1"/>
</dbReference>
<evidence type="ECO:0000259" key="1">
    <source>
        <dbReference type="Pfam" id="PF07002"/>
    </source>
</evidence>
<dbReference type="GO" id="GO:0005634">
    <property type="term" value="C:nucleus"/>
    <property type="evidence" value="ECO:0007669"/>
    <property type="project" value="TreeGrafter"/>
</dbReference>
<organism evidence="2 3">
    <name type="scientific">Papaver somniferum</name>
    <name type="common">Opium poppy</name>
    <dbReference type="NCBI Taxonomy" id="3469"/>
    <lineage>
        <taxon>Eukaryota</taxon>
        <taxon>Viridiplantae</taxon>
        <taxon>Streptophyta</taxon>
        <taxon>Embryophyta</taxon>
        <taxon>Tracheophyta</taxon>
        <taxon>Spermatophyta</taxon>
        <taxon>Magnoliopsida</taxon>
        <taxon>Ranunculales</taxon>
        <taxon>Papaveraceae</taxon>
        <taxon>Papaveroideae</taxon>
        <taxon>Papaver</taxon>
    </lineage>
</organism>
<dbReference type="EMBL" id="CM010722">
    <property type="protein sequence ID" value="RZC75539.1"/>
    <property type="molecule type" value="Genomic_DNA"/>
</dbReference>
<gene>
    <name evidence="2" type="ORF">C5167_051021</name>
</gene>
<proteinExistence type="predicted"/>
<accession>A0A4Y7KUC5</accession>
<protein>
    <recommendedName>
        <fullName evidence="1">Copine C-terminal domain-containing protein</fullName>
    </recommendedName>
</protein>
<keyword evidence="3" id="KW-1185">Reference proteome</keyword>
<dbReference type="InterPro" id="IPR010734">
    <property type="entry name" value="Copine_C"/>
</dbReference>
<dbReference type="Proteomes" id="UP000316621">
    <property type="component" value="Chromosome 8"/>
</dbReference>
<sequence>MGGNNCKLGCGGSSAVSDSICKLDKKFSWIKKDYKTLDEVSEALRAKGLKSVNPILGFCFTQSKWTTEKSLHYIGNDPNDYEKVVSIIGRTLAAICGDNYIHCFGFGDATTLDTHVFSFYEDKKPCHGFEEVVERYRQIACQMRLADLKSFVRIVEMATRIASEKCDQHHILVMIADGPVTRSSDTEHGKLSDEEQQTVTAISKASKYPLSIILVGVGEKNANMMKGLESKIPHCTTFDNFQYVNYTDIMSRVPEGRREVEFTLAATKKLPNQVIAIEKLIASTSFTNNKAIEMDWDSTAPPIPVSGTPNQPL</sequence>
<dbReference type="GO" id="GO:0016567">
    <property type="term" value="P:protein ubiquitination"/>
    <property type="evidence" value="ECO:0007669"/>
    <property type="project" value="TreeGrafter"/>
</dbReference>
<dbReference type="GO" id="GO:0004842">
    <property type="term" value="F:ubiquitin-protein transferase activity"/>
    <property type="evidence" value="ECO:0007669"/>
    <property type="project" value="TreeGrafter"/>
</dbReference>
<reference evidence="2 3" key="1">
    <citation type="journal article" date="2018" name="Science">
        <title>The opium poppy genome and morphinan production.</title>
        <authorList>
            <person name="Guo L."/>
            <person name="Winzer T."/>
            <person name="Yang X."/>
            <person name="Li Y."/>
            <person name="Ning Z."/>
            <person name="He Z."/>
            <person name="Teodor R."/>
            <person name="Lu Y."/>
            <person name="Bowser T.A."/>
            <person name="Graham I.A."/>
            <person name="Ye K."/>
        </authorList>
    </citation>
    <scope>NUCLEOTIDE SEQUENCE [LARGE SCALE GENOMIC DNA]</scope>
    <source>
        <strain evidence="3">cv. HN1</strain>
        <tissue evidence="2">Leaves</tissue>
    </source>
</reference>